<comment type="similarity">
    <text evidence="1">Belongs to the disease resistance NB-LRR family.</text>
</comment>
<evidence type="ECO:0000256" key="4">
    <source>
        <dbReference type="ARBA" id="ARBA00022741"/>
    </source>
</evidence>
<keyword evidence="3" id="KW-0677">Repeat</keyword>
<dbReference type="SUPFAM" id="SSF52058">
    <property type="entry name" value="L domain-like"/>
    <property type="match status" value="1"/>
</dbReference>
<dbReference type="OrthoDB" id="2973320at2759"/>
<dbReference type="PANTHER" id="PTHR23155:SF901">
    <property type="entry name" value="DISEASE RESISTANCE PROTEIN RPM1"/>
    <property type="match status" value="1"/>
</dbReference>
<feature type="domain" description="NB-ARC" evidence="9">
    <location>
        <begin position="176"/>
        <end position="344"/>
    </location>
</feature>
<evidence type="ECO:0000259" key="11">
    <source>
        <dbReference type="Pfam" id="PF23559"/>
    </source>
</evidence>
<feature type="coiled-coil region" evidence="7">
    <location>
        <begin position="118"/>
        <end position="145"/>
    </location>
</feature>
<dbReference type="GO" id="GO:0042742">
    <property type="term" value="P:defense response to bacterium"/>
    <property type="evidence" value="ECO:0007669"/>
    <property type="project" value="UniProtKB-ARBA"/>
</dbReference>
<dbReference type="GO" id="GO:0002758">
    <property type="term" value="P:innate immune response-activating signaling pathway"/>
    <property type="evidence" value="ECO:0007669"/>
    <property type="project" value="UniProtKB-ARBA"/>
</dbReference>
<feature type="compositionally biased region" description="Basic and acidic residues" evidence="8">
    <location>
        <begin position="906"/>
        <end position="918"/>
    </location>
</feature>
<evidence type="ECO:0000256" key="2">
    <source>
        <dbReference type="ARBA" id="ARBA00022614"/>
    </source>
</evidence>
<dbReference type="InterPro" id="IPR058922">
    <property type="entry name" value="WHD_DRP"/>
</dbReference>
<dbReference type="Gene3D" id="1.10.8.430">
    <property type="entry name" value="Helical domain of apoptotic protease-activating factors"/>
    <property type="match status" value="1"/>
</dbReference>
<feature type="domain" description="Disease resistance protein winged helix" evidence="11">
    <location>
        <begin position="431"/>
        <end position="501"/>
    </location>
</feature>
<feature type="domain" description="Disease resistance R13L4/SHOC-2-like LRR" evidence="12">
    <location>
        <begin position="546"/>
        <end position="904"/>
    </location>
</feature>
<keyword evidence="4" id="KW-0547">Nucleotide-binding</keyword>
<dbReference type="EnsemblPlants" id="TraesCS1B02G027100.1">
    <property type="protein sequence ID" value="TraesCS1B02G027100.1"/>
    <property type="gene ID" value="TraesCS1B02G027100"/>
</dbReference>
<dbReference type="GO" id="GO:0009626">
    <property type="term" value="P:plant-type hypersensitive response"/>
    <property type="evidence" value="ECO:0007669"/>
    <property type="project" value="UniProtKB-ARBA"/>
</dbReference>
<keyword evidence="6 7" id="KW-0175">Coiled coil</keyword>
<feature type="domain" description="Disease resistance N-terminal" evidence="10">
    <location>
        <begin position="12"/>
        <end position="98"/>
    </location>
</feature>
<evidence type="ECO:0000256" key="5">
    <source>
        <dbReference type="ARBA" id="ARBA00022821"/>
    </source>
</evidence>
<proteinExistence type="inferred from homology"/>
<dbReference type="InterPro" id="IPR027417">
    <property type="entry name" value="P-loop_NTPase"/>
</dbReference>
<dbReference type="InterPro" id="IPR032675">
    <property type="entry name" value="LRR_dom_sf"/>
</dbReference>
<dbReference type="InterPro" id="IPR055414">
    <property type="entry name" value="LRR_R13L4/SHOC2-like"/>
</dbReference>
<dbReference type="Gramene" id="TraesCS1B03G0054400.1">
    <property type="protein sequence ID" value="TraesCS1B03G0054400.1.CDS"/>
    <property type="gene ID" value="TraesCS1B03G0054400"/>
</dbReference>
<dbReference type="STRING" id="4565.A0A3B5YQP3"/>
<keyword evidence="5" id="KW-0611">Plant defense</keyword>
<evidence type="ECO:0000256" key="3">
    <source>
        <dbReference type="ARBA" id="ARBA00022737"/>
    </source>
</evidence>
<dbReference type="InterPro" id="IPR042197">
    <property type="entry name" value="Apaf_helical"/>
</dbReference>
<protein>
    <submittedName>
        <fullName evidence="13">Uncharacterized protein</fullName>
    </submittedName>
</protein>
<dbReference type="Gene3D" id="1.10.10.10">
    <property type="entry name" value="Winged helix-like DNA-binding domain superfamily/Winged helix DNA-binding domain"/>
    <property type="match status" value="1"/>
</dbReference>
<dbReference type="Pfam" id="PF00931">
    <property type="entry name" value="NB-ARC"/>
    <property type="match status" value="1"/>
</dbReference>
<evidence type="ECO:0000313" key="14">
    <source>
        <dbReference type="Proteomes" id="UP000019116"/>
    </source>
</evidence>
<evidence type="ECO:0000256" key="6">
    <source>
        <dbReference type="ARBA" id="ARBA00023054"/>
    </source>
</evidence>
<keyword evidence="14" id="KW-1185">Reference proteome</keyword>
<evidence type="ECO:0000256" key="8">
    <source>
        <dbReference type="SAM" id="MobiDB-lite"/>
    </source>
</evidence>
<dbReference type="GO" id="GO:0043531">
    <property type="term" value="F:ADP binding"/>
    <property type="evidence" value="ECO:0007669"/>
    <property type="project" value="InterPro"/>
</dbReference>
<dbReference type="Gramene" id="TraesCS1B02G027100.1">
    <property type="protein sequence ID" value="TraesCS1B02G027100.1"/>
    <property type="gene ID" value="TraesCS1B02G027100"/>
</dbReference>
<dbReference type="Proteomes" id="UP000019116">
    <property type="component" value="Chromosome 1B"/>
</dbReference>
<dbReference type="PRINTS" id="PR00364">
    <property type="entry name" value="DISEASERSIST"/>
</dbReference>
<evidence type="ECO:0000259" key="10">
    <source>
        <dbReference type="Pfam" id="PF18052"/>
    </source>
</evidence>
<name>A0A3B5YQP3_WHEAT</name>
<dbReference type="Pfam" id="PF23598">
    <property type="entry name" value="LRR_14"/>
    <property type="match status" value="1"/>
</dbReference>
<keyword evidence="2" id="KW-0433">Leucine-rich repeat</keyword>
<organism evidence="13">
    <name type="scientific">Triticum aestivum</name>
    <name type="common">Wheat</name>
    <dbReference type="NCBI Taxonomy" id="4565"/>
    <lineage>
        <taxon>Eukaryota</taxon>
        <taxon>Viridiplantae</taxon>
        <taxon>Streptophyta</taxon>
        <taxon>Embryophyta</taxon>
        <taxon>Tracheophyta</taxon>
        <taxon>Spermatophyta</taxon>
        <taxon>Magnoliopsida</taxon>
        <taxon>Liliopsida</taxon>
        <taxon>Poales</taxon>
        <taxon>Poaceae</taxon>
        <taxon>BOP clade</taxon>
        <taxon>Pooideae</taxon>
        <taxon>Triticodae</taxon>
        <taxon>Triticeae</taxon>
        <taxon>Triticinae</taxon>
        <taxon>Triticum</taxon>
    </lineage>
</organism>
<evidence type="ECO:0000313" key="13">
    <source>
        <dbReference type="EnsemblPlants" id="TraesCS1B02G027100.1"/>
    </source>
</evidence>
<dbReference type="InterPro" id="IPR036388">
    <property type="entry name" value="WH-like_DNA-bd_sf"/>
</dbReference>
<reference evidence="13" key="2">
    <citation type="submission" date="2018-10" db="UniProtKB">
        <authorList>
            <consortium name="EnsemblPlants"/>
        </authorList>
    </citation>
    <scope>IDENTIFICATION</scope>
</reference>
<evidence type="ECO:0000256" key="1">
    <source>
        <dbReference type="ARBA" id="ARBA00008894"/>
    </source>
</evidence>
<dbReference type="CDD" id="cd14798">
    <property type="entry name" value="RX-CC_like"/>
    <property type="match status" value="1"/>
</dbReference>
<dbReference type="Gene3D" id="1.20.5.4130">
    <property type="match status" value="1"/>
</dbReference>
<accession>A0A3B5YQP3</accession>
<evidence type="ECO:0000256" key="7">
    <source>
        <dbReference type="SAM" id="Coils"/>
    </source>
</evidence>
<dbReference type="PANTHER" id="PTHR23155">
    <property type="entry name" value="DISEASE RESISTANCE PROTEIN RP"/>
    <property type="match status" value="1"/>
</dbReference>
<dbReference type="FunFam" id="1.10.10.10:FF:000322">
    <property type="entry name" value="Probable disease resistance protein At1g63360"/>
    <property type="match status" value="1"/>
</dbReference>
<sequence length="918" mass="104312">MERFLVSASTGAMSSLLGKLATIISDEFKLLKGVRADIRFLKDELEAMQAFLMVMADIEEPDKQTKLRADAVREMSYEIEDNIDKFMVLVEREPRSESDGFAKLFNSSTKKIGDIKIRHKIAKDVKDIKNQVKEVNKRYARYKIDESSRPRVEKTDPRLRAIYKDTSELIGIEGPRDDIVQWLSNEKGESVHQLKVVSIVGYGGLGKTTLARQVYEKLGSNYKCRAFVSISRTPDMTKILSSILSQLRNQDHAHVGDTQLIIEQIRNFLKDKRYFIVIDDVWDVQTWQAMECALVRNSCGSLIMTTTRINDVAKSCCSSDKDLVYKIQPLNDVHSKKLFFKRIFGSEEKCPANLKEASEGIVKRCGGLPLALNAISSLLATGKTKQEWDHVQSSIGFARGKNYEIDAMNYILLSYFDLPLHLRSCLLYLTMFPEDYEIQKERLVHRWMAEGFIRGEDGEDLVELGEAYFHELINRSLIQEVGIGYDGKAQACRVHDTVLDFLIYKSTHENFCTLLSTHSKTDSRVRRLSLMGDDDQGNLEQLDLSHARSLGAFGKSREYLPSLVKLNALRVLDVFHCHAFKNHHIKDIGRLFQLRYLNLCWTVISELPSQIGDLKFLETLDVFGTKLSHLPQSVTQLRRLARLFVPAGLKLPDGIGNMTSLQEIKDINTFVQSENVLEDLGNLTDMRKLKITWDSAKSDKASSKEKILVSSLCKLDQFKLRNLVVSIFLAENDLTFIRHPFFPSLHSIRAIFLRRGQLRWISKWLISLANLENLGVDAEEIEQQDVEMVGSIPTLLEYNQFSQCAGPVIIRGGFQQLQSLEFVLTVSGGLMFEVGAMPNLKTFYLHIFIHKFKPGGFDFGIQHLSSLAFLRVGIFCGGVRAADVEAAEGAFKSMTDAHPNRPTLETSRRRTEDMLQDE</sequence>
<dbReference type="SMR" id="A0A3B5YQP3"/>
<dbReference type="InterPro" id="IPR041118">
    <property type="entry name" value="Rx_N"/>
</dbReference>
<reference evidence="13" key="1">
    <citation type="submission" date="2018-08" db="EMBL/GenBank/DDBJ databases">
        <authorList>
            <person name="Rossello M."/>
        </authorList>
    </citation>
    <scope>NUCLEOTIDE SEQUENCE [LARGE SCALE GENOMIC DNA]</scope>
    <source>
        <strain evidence="13">cv. Chinese Spring</strain>
    </source>
</reference>
<evidence type="ECO:0000259" key="12">
    <source>
        <dbReference type="Pfam" id="PF23598"/>
    </source>
</evidence>
<dbReference type="AlphaFoldDB" id="A0A3B5YQP3"/>
<dbReference type="Pfam" id="PF18052">
    <property type="entry name" value="Rx_N"/>
    <property type="match status" value="1"/>
</dbReference>
<feature type="region of interest" description="Disordered" evidence="8">
    <location>
        <begin position="894"/>
        <end position="918"/>
    </location>
</feature>
<dbReference type="Gene3D" id="3.40.50.300">
    <property type="entry name" value="P-loop containing nucleotide triphosphate hydrolases"/>
    <property type="match status" value="1"/>
</dbReference>
<dbReference type="InterPro" id="IPR038005">
    <property type="entry name" value="RX-like_CC"/>
</dbReference>
<dbReference type="InterPro" id="IPR002182">
    <property type="entry name" value="NB-ARC"/>
</dbReference>
<evidence type="ECO:0000259" key="9">
    <source>
        <dbReference type="Pfam" id="PF00931"/>
    </source>
</evidence>
<dbReference type="Pfam" id="PF23559">
    <property type="entry name" value="WHD_DRP"/>
    <property type="match status" value="1"/>
</dbReference>
<dbReference type="Gene3D" id="3.80.10.10">
    <property type="entry name" value="Ribonuclease Inhibitor"/>
    <property type="match status" value="1"/>
</dbReference>
<dbReference type="InterPro" id="IPR044974">
    <property type="entry name" value="Disease_R_plants"/>
</dbReference>
<dbReference type="OMA" id="LWIAVCL"/>
<dbReference type="SUPFAM" id="SSF52540">
    <property type="entry name" value="P-loop containing nucleoside triphosphate hydrolases"/>
    <property type="match status" value="1"/>
</dbReference>